<evidence type="ECO:0000313" key="3">
    <source>
        <dbReference type="Proteomes" id="UP000289738"/>
    </source>
</evidence>
<accession>A0A445BVX1</accession>
<sequence>MDCVTAIKSVLPSLRIVAILISLFSLEAVATSQVRRLSSMARELRQKMQPWIEVAPLLLDFPWKPSNSPKLETIFEERAEEFDGEDDGRADL</sequence>
<keyword evidence="1" id="KW-0812">Transmembrane</keyword>
<evidence type="ECO:0000256" key="1">
    <source>
        <dbReference type="SAM" id="Phobius"/>
    </source>
</evidence>
<dbReference type="EMBL" id="SDMP01000008">
    <property type="protein sequence ID" value="RYR42874.1"/>
    <property type="molecule type" value="Genomic_DNA"/>
</dbReference>
<reference evidence="2 3" key="1">
    <citation type="submission" date="2019-01" db="EMBL/GenBank/DDBJ databases">
        <title>Sequencing of cultivated peanut Arachis hypogaea provides insights into genome evolution and oil improvement.</title>
        <authorList>
            <person name="Chen X."/>
        </authorList>
    </citation>
    <scope>NUCLEOTIDE SEQUENCE [LARGE SCALE GENOMIC DNA]</scope>
    <source>
        <strain evidence="3">cv. Fuhuasheng</strain>
        <tissue evidence="2">Leaves</tissue>
    </source>
</reference>
<evidence type="ECO:0000313" key="2">
    <source>
        <dbReference type="EMBL" id="RYR42874.1"/>
    </source>
</evidence>
<dbReference type="PANTHER" id="PTHR36063:SF1">
    <property type="entry name" value="ARABIDOPSIS THALIANA GENOMIC DNA, CHROMOSOME 5, P1 CLONE:MOK16"/>
    <property type="match status" value="1"/>
</dbReference>
<name>A0A445BVX1_ARAHY</name>
<dbReference type="AlphaFoldDB" id="A0A445BVX1"/>
<feature type="transmembrane region" description="Helical" evidence="1">
    <location>
        <begin position="12"/>
        <end position="30"/>
    </location>
</feature>
<comment type="caution">
    <text evidence="2">The sequence shown here is derived from an EMBL/GenBank/DDBJ whole genome shotgun (WGS) entry which is preliminary data.</text>
</comment>
<keyword evidence="1" id="KW-0472">Membrane</keyword>
<keyword evidence="1" id="KW-1133">Transmembrane helix</keyword>
<keyword evidence="3" id="KW-1185">Reference proteome</keyword>
<dbReference type="Proteomes" id="UP000289738">
    <property type="component" value="Chromosome A08"/>
</dbReference>
<proteinExistence type="predicted"/>
<protein>
    <submittedName>
        <fullName evidence="2">Uncharacterized protein</fullName>
    </submittedName>
</protein>
<dbReference type="PANTHER" id="PTHR36063">
    <property type="entry name" value="ARABIDOPSIS THALIANA GENOMIC DNA, CHROMOSOME 5, P1 CLONE:MOK16"/>
    <property type="match status" value="1"/>
</dbReference>
<organism evidence="2 3">
    <name type="scientific">Arachis hypogaea</name>
    <name type="common">Peanut</name>
    <dbReference type="NCBI Taxonomy" id="3818"/>
    <lineage>
        <taxon>Eukaryota</taxon>
        <taxon>Viridiplantae</taxon>
        <taxon>Streptophyta</taxon>
        <taxon>Embryophyta</taxon>
        <taxon>Tracheophyta</taxon>
        <taxon>Spermatophyta</taxon>
        <taxon>Magnoliopsida</taxon>
        <taxon>eudicotyledons</taxon>
        <taxon>Gunneridae</taxon>
        <taxon>Pentapetalae</taxon>
        <taxon>rosids</taxon>
        <taxon>fabids</taxon>
        <taxon>Fabales</taxon>
        <taxon>Fabaceae</taxon>
        <taxon>Papilionoideae</taxon>
        <taxon>50 kb inversion clade</taxon>
        <taxon>dalbergioids sensu lato</taxon>
        <taxon>Dalbergieae</taxon>
        <taxon>Pterocarpus clade</taxon>
        <taxon>Arachis</taxon>
    </lineage>
</organism>
<gene>
    <name evidence="2" type="ORF">Ahy_A08g039307</name>
</gene>